<feature type="coiled-coil region" evidence="1">
    <location>
        <begin position="89"/>
        <end position="116"/>
    </location>
</feature>
<keyword evidence="4" id="KW-1185">Reference proteome</keyword>
<proteinExistence type="predicted"/>
<evidence type="ECO:0000256" key="2">
    <source>
        <dbReference type="SAM" id="MobiDB-lite"/>
    </source>
</evidence>
<dbReference type="AlphaFoldDB" id="A0A6N6VYU1"/>
<dbReference type="RefSeq" id="WP_153418540.1">
    <property type="nucleotide sequence ID" value="NZ_WFLM01000001.1"/>
</dbReference>
<evidence type="ECO:0000313" key="3">
    <source>
        <dbReference type="EMBL" id="KAB8041017.1"/>
    </source>
</evidence>
<gene>
    <name evidence="3" type="ORF">GCL60_03525</name>
</gene>
<reference evidence="3 4" key="1">
    <citation type="submission" date="2019-10" db="EMBL/GenBank/DDBJ databases">
        <title>New species of Slilvanegrellaceae.</title>
        <authorList>
            <person name="Pitt A."/>
            <person name="Hahn M.W."/>
        </authorList>
    </citation>
    <scope>NUCLEOTIDE SEQUENCE [LARGE SCALE GENOMIC DNA]</scope>
    <source>
        <strain evidence="3 4">SP-Ram-0.45-NSY-1</strain>
    </source>
</reference>
<comment type="caution">
    <text evidence="3">The sequence shown here is derived from an EMBL/GenBank/DDBJ whole genome shotgun (WGS) entry which is preliminary data.</text>
</comment>
<evidence type="ECO:0000256" key="1">
    <source>
        <dbReference type="SAM" id="Coils"/>
    </source>
</evidence>
<organism evidence="3 4">
    <name type="scientific">Silvanigrella paludirubra</name>
    <dbReference type="NCBI Taxonomy" id="2499159"/>
    <lineage>
        <taxon>Bacteria</taxon>
        <taxon>Pseudomonadati</taxon>
        <taxon>Bdellovibrionota</taxon>
        <taxon>Oligoflexia</taxon>
        <taxon>Silvanigrellales</taxon>
        <taxon>Silvanigrellaceae</taxon>
        <taxon>Silvanigrella</taxon>
    </lineage>
</organism>
<name>A0A6N6VYU1_9BACT</name>
<keyword evidence="1" id="KW-0175">Coiled coil</keyword>
<evidence type="ECO:0000313" key="4">
    <source>
        <dbReference type="Proteomes" id="UP000437748"/>
    </source>
</evidence>
<protein>
    <submittedName>
        <fullName evidence="3">Uncharacterized protein</fullName>
    </submittedName>
</protein>
<dbReference type="Proteomes" id="UP000437748">
    <property type="component" value="Unassembled WGS sequence"/>
</dbReference>
<dbReference type="EMBL" id="WFLM01000001">
    <property type="protein sequence ID" value="KAB8041017.1"/>
    <property type="molecule type" value="Genomic_DNA"/>
</dbReference>
<sequence>MNFKPFLFSLSLSSTLIYGCGSKDSTSHGKSNNPPKAESKPEIPAPTPTPTSEQPPYKSSFKYLNINIKEYCEEVISLETDLNLIINKIEKHVTTLESINNQYHAAQREIIKRKNNKLDENDKAQIKALTSKIKQINSIFLPSKYLESNFNLNISFYFKNNLNRCINNNTTHLKELIINEIKIFESKIIENNKTYIEPLIQNTEINIQNNLDKSMINENLNKISFDFKNIIEKLNKLNQNTENK</sequence>
<accession>A0A6N6VYU1</accession>
<dbReference type="PROSITE" id="PS51257">
    <property type="entry name" value="PROKAR_LIPOPROTEIN"/>
    <property type="match status" value="1"/>
</dbReference>
<feature type="region of interest" description="Disordered" evidence="2">
    <location>
        <begin position="23"/>
        <end position="56"/>
    </location>
</feature>